<keyword evidence="2" id="KW-1185">Reference proteome</keyword>
<proteinExistence type="predicted"/>
<dbReference type="Proteomes" id="UP000281553">
    <property type="component" value="Unassembled WGS sequence"/>
</dbReference>
<protein>
    <submittedName>
        <fullName evidence="1">Uncharacterized protein</fullName>
    </submittedName>
</protein>
<name>A0A3P6UP95_DIBLA</name>
<accession>A0A3P6UP95</accession>
<gene>
    <name evidence="1" type="ORF">DILT_LOCUS3182</name>
</gene>
<evidence type="ECO:0000313" key="1">
    <source>
        <dbReference type="EMBL" id="VDK81068.1"/>
    </source>
</evidence>
<dbReference type="AlphaFoldDB" id="A0A3P6UP95"/>
<evidence type="ECO:0000313" key="2">
    <source>
        <dbReference type="Proteomes" id="UP000281553"/>
    </source>
</evidence>
<reference evidence="1 2" key="1">
    <citation type="submission" date="2018-11" db="EMBL/GenBank/DDBJ databases">
        <authorList>
            <consortium name="Pathogen Informatics"/>
        </authorList>
    </citation>
    <scope>NUCLEOTIDE SEQUENCE [LARGE SCALE GENOMIC DNA]</scope>
</reference>
<dbReference type="EMBL" id="UYRU01043268">
    <property type="protein sequence ID" value="VDK81068.1"/>
    <property type="molecule type" value="Genomic_DNA"/>
</dbReference>
<sequence>MESKKKWVAQIRKPRLRKMIDYRQQDLPLERHDPMCCFVAGIPAAQRDSAHACRLPICRSAKDQLNGNSDWLFADVKTRSCAILTEFTLTQASLYNCA</sequence>
<organism evidence="1 2">
    <name type="scientific">Dibothriocephalus latus</name>
    <name type="common">Fish tapeworm</name>
    <name type="synonym">Diphyllobothrium latum</name>
    <dbReference type="NCBI Taxonomy" id="60516"/>
    <lineage>
        <taxon>Eukaryota</taxon>
        <taxon>Metazoa</taxon>
        <taxon>Spiralia</taxon>
        <taxon>Lophotrochozoa</taxon>
        <taxon>Platyhelminthes</taxon>
        <taxon>Cestoda</taxon>
        <taxon>Eucestoda</taxon>
        <taxon>Diphyllobothriidea</taxon>
        <taxon>Diphyllobothriidae</taxon>
        <taxon>Dibothriocephalus</taxon>
    </lineage>
</organism>